<name>A0ABQ7ANU9_BRACR</name>
<evidence type="ECO:0000313" key="1">
    <source>
        <dbReference type="EMBL" id="KAF3515852.1"/>
    </source>
</evidence>
<keyword evidence="2" id="KW-1185">Reference proteome</keyword>
<dbReference type="Proteomes" id="UP000266723">
    <property type="component" value="Unassembled WGS sequence"/>
</dbReference>
<dbReference type="EMBL" id="QGKV02001556">
    <property type="protein sequence ID" value="KAF3515852.1"/>
    <property type="molecule type" value="Genomic_DNA"/>
</dbReference>
<dbReference type="InterPro" id="IPR010410">
    <property type="entry name" value="DUF1005"/>
</dbReference>
<evidence type="ECO:0000313" key="2">
    <source>
        <dbReference type="Proteomes" id="UP000266723"/>
    </source>
</evidence>
<proteinExistence type="predicted"/>
<gene>
    <name evidence="1" type="ORF">DY000_02059092</name>
</gene>
<organism evidence="1 2">
    <name type="scientific">Brassica cretica</name>
    <name type="common">Mustard</name>
    <dbReference type="NCBI Taxonomy" id="69181"/>
    <lineage>
        <taxon>Eukaryota</taxon>
        <taxon>Viridiplantae</taxon>
        <taxon>Streptophyta</taxon>
        <taxon>Embryophyta</taxon>
        <taxon>Tracheophyta</taxon>
        <taxon>Spermatophyta</taxon>
        <taxon>Magnoliopsida</taxon>
        <taxon>eudicotyledons</taxon>
        <taxon>Gunneridae</taxon>
        <taxon>Pentapetalae</taxon>
        <taxon>rosids</taxon>
        <taxon>malvids</taxon>
        <taxon>Brassicales</taxon>
        <taxon>Brassicaceae</taxon>
        <taxon>Brassiceae</taxon>
        <taxon>Brassica</taxon>
    </lineage>
</organism>
<protein>
    <submittedName>
        <fullName evidence="1">Uncharacterized protein</fullName>
    </submittedName>
</protein>
<accession>A0ABQ7ANU9</accession>
<dbReference type="PANTHER" id="PTHR31317">
    <property type="entry name" value="OS08G0163500 PROTEIN"/>
    <property type="match status" value="1"/>
</dbReference>
<reference evidence="1 2" key="1">
    <citation type="journal article" date="2020" name="BMC Genomics">
        <title>Intraspecific diversification of the crop wild relative Brassica cretica Lam. using demographic model selection.</title>
        <authorList>
            <person name="Kioukis A."/>
            <person name="Michalopoulou V.A."/>
            <person name="Briers L."/>
            <person name="Pirintsos S."/>
            <person name="Studholme D.J."/>
            <person name="Pavlidis P."/>
            <person name="Sarris P.F."/>
        </authorList>
    </citation>
    <scope>NUCLEOTIDE SEQUENCE [LARGE SCALE GENOMIC DNA]</scope>
    <source>
        <strain evidence="2">cv. PFS-1207/04</strain>
    </source>
</reference>
<dbReference type="Pfam" id="PF06219">
    <property type="entry name" value="DUF1005"/>
    <property type="match status" value="1"/>
</dbReference>
<comment type="caution">
    <text evidence="1">The sequence shown here is derived from an EMBL/GenBank/DDBJ whole genome shotgun (WGS) entry which is preliminary data.</text>
</comment>
<sequence length="465" mass="50503">MYPCTFIRIIVGNLAVRFPASSSSGPSVSDAASVNWYCKIKFKSFPRQTVSVPVLLRTRSESEPRWCSGDVSTVAACFTLSKAQIEWSLEKAKRSVLSVEVYSPATSCCAGEKLIGRFEVSLDLKRAETRTCSAYHGWAELGFNSKSKEVKKSGSDPELHVSVRVEPDPRFVFEFDGEPECSPQVFLVKGNDKQAVFTSKFGLRNSGDRNLSRIALTTKLIPCKFCRLSSLTAGNEHNLTERKGWSVTIHDLSGSPVAMVSMVTPFVPSPGSNRVSRSSPGAWLILRPDGYTMKPWGRLEAWREPGISDFLGYRFERFQDNIATVISSSSSISTKLGGSFAIDGTITTAATVTAASLTLSDGSFDLSSGLSTRSSRTGSECGSDFGFLLPQAQHNFGFVMSTTVEGVEKQSKPKVEVGVKHVTCLEDAAAHVALAAAVDLSMDACRLFTHKIRKELRQPSSVGVV</sequence>
<dbReference type="PANTHER" id="PTHR31317:SF17">
    <property type="entry name" value="F2J10.8 PROTEIN"/>
    <property type="match status" value="1"/>
</dbReference>